<evidence type="ECO:0000313" key="3">
    <source>
        <dbReference type="Proteomes" id="UP000504638"/>
    </source>
</evidence>
<reference evidence="4" key="2">
    <citation type="submission" date="2020-04" db="EMBL/GenBank/DDBJ databases">
        <authorList>
            <consortium name="NCBI Genome Project"/>
        </authorList>
    </citation>
    <scope>NUCLEOTIDE SEQUENCE</scope>
    <source>
        <strain evidence="4">CBS 781.70</strain>
    </source>
</reference>
<name>A0A6G1GBS0_9PEZI</name>
<feature type="compositionally biased region" description="Polar residues" evidence="1">
    <location>
        <begin position="44"/>
        <end position="59"/>
    </location>
</feature>
<gene>
    <name evidence="2 4" type="ORF">P152DRAFT_188341</name>
</gene>
<dbReference type="RefSeq" id="XP_033537166.1">
    <property type="nucleotide sequence ID" value="XM_033674242.1"/>
</dbReference>
<dbReference type="OrthoDB" id="4157208at2759"/>
<proteinExistence type="predicted"/>
<reference evidence="4" key="3">
    <citation type="submission" date="2025-04" db="UniProtKB">
        <authorList>
            <consortium name="RefSeq"/>
        </authorList>
    </citation>
    <scope>IDENTIFICATION</scope>
    <source>
        <strain evidence="4">CBS 781.70</strain>
    </source>
</reference>
<dbReference type="EMBL" id="ML975151">
    <property type="protein sequence ID" value="KAF1815535.1"/>
    <property type="molecule type" value="Genomic_DNA"/>
</dbReference>
<feature type="compositionally biased region" description="Polar residues" evidence="1">
    <location>
        <begin position="17"/>
        <end position="36"/>
    </location>
</feature>
<feature type="compositionally biased region" description="Polar residues" evidence="1">
    <location>
        <begin position="85"/>
        <end position="100"/>
    </location>
</feature>
<protein>
    <submittedName>
        <fullName evidence="2 4">Uncharacterized protein</fullName>
    </submittedName>
</protein>
<evidence type="ECO:0000256" key="1">
    <source>
        <dbReference type="SAM" id="MobiDB-lite"/>
    </source>
</evidence>
<feature type="region of interest" description="Disordered" evidence="1">
    <location>
        <begin position="1"/>
        <end position="139"/>
    </location>
</feature>
<feature type="compositionally biased region" description="Low complexity" evidence="1">
    <location>
        <begin position="101"/>
        <end position="123"/>
    </location>
</feature>
<accession>A0A6G1GBS0</accession>
<keyword evidence="3" id="KW-1185">Reference proteome</keyword>
<dbReference type="AlphaFoldDB" id="A0A6G1GBS0"/>
<sequence>MSTPGRQHTHQPHPHSYNPQTPYATTSQTAYSSGNASAPLPSPTRAQTQQSHHFYSIDSQGRIPPGVHSTSPPLPTSSHPHQQPAYTNGYPTGQYQQMPHQQMSASSAPAPAPAAQQMPQSQSNPHAARPPTYPPNAGTTAAETAAFLEDYGLVAEAAKRAQIACLMRDMEGVEL</sequence>
<evidence type="ECO:0000313" key="4">
    <source>
        <dbReference type="RefSeq" id="XP_033537166.1"/>
    </source>
</evidence>
<organism evidence="2">
    <name type="scientific">Eremomyces bilateralis CBS 781.70</name>
    <dbReference type="NCBI Taxonomy" id="1392243"/>
    <lineage>
        <taxon>Eukaryota</taxon>
        <taxon>Fungi</taxon>
        <taxon>Dikarya</taxon>
        <taxon>Ascomycota</taxon>
        <taxon>Pezizomycotina</taxon>
        <taxon>Dothideomycetes</taxon>
        <taxon>Dothideomycetes incertae sedis</taxon>
        <taxon>Eremomycetales</taxon>
        <taxon>Eremomycetaceae</taxon>
        <taxon>Eremomyces</taxon>
    </lineage>
</organism>
<dbReference type="Proteomes" id="UP000504638">
    <property type="component" value="Unplaced"/>
</dbReference>
<dbReference type="GeneID" id="54414812"/>
<evidence type="ECO:0000313" key="2">
    <source>
        <dbReference type="EMBL" id="KAF1815535.1"/>
    </source>
</evidence>
<reference evidence="2 4" key="1">
    <citation type="submission" date="2020-01" db="EMBL/GenBank/DDBJ databases">
        <authorList>
            <consortium name="DOE Joint Genome Institute"/>
            <person name="Haridas S."/>
            <person name="Albert R."/>
            <person name="Binder M."/>
            <person name="Bloem J."/>
            <person name="Labutti K."/>
            <person name="Salamov A."/>
            <person name="Andreopoulos B."/>
            <person name="Baker S.E."/>
            <person name="Barry K."/>
            <person name="Bills G."/>
            <person name="Bluhm B.H."/>
            <person name="Cannon C."/>
            <person name="Castanera R."/>
            <person name="Culley D.E."/>
            <person name="Daum C."/>
            <person name="Ezra D."/>
            <person name="Gonzalez J.B."/>
            <person name="Henrissat B."/>
            <person name="Kuo A."/>
            <person name="Liang C."/>
            <person name="Lipzen A."/>
            <person name="Lutzoni F."/>
            <person name="Magnuson J."/>
            <person name="Mondo S."/>
            <person name="Nolan M."/>
            <person name="Ohm R."/>
            <person name="Pangilinan J."/>
            <person name="Park H.-J."/>
            <person name="Ramirez L."/>
            <person name="Alfaro M."/>
            <person name="Sun H."/>
            <person name="Tritt A."/>
            <person name="Yoshinaga Y."/>
            <person name="Zwiers L.-H."/>
            <person name="Turgeon B.G."/>
            <person name="Goodwin S.B."/>
            <person name="Spatafora J.W."/>
            <person name="Crous P.W."/>
            <person name="Grigoriev I.V."/>
        </authorList>
    </citation>
    <scope>NUCLEOTIDE SEQUENCE</scope>
    <source>
        <strain evidence="2 4">CBS 781.70</strain>
    </source>
</reference>
<feature type="compositionally biased region" description="Low complexity" evidence="1">
    <location>
        <begin position="68"/>
        <end position="84"/>
    </location>
</feature>